<sequence>MTMLKLAVPATVDIGELEHEIVTAVADRLRDDYGYELMARSRPRASATANTYRLHPTGSIVVDKEHDVLKVKLHGINVDADDLFTAVSSELEQRHDGLTVEIG</sequence>
<keyword evidence="2" id="KW-1185">Reference proteome</keyword>
<reference evidence="1" key="1">
    <citation type="journal article" date="2022" name="ISME J.">
        <title>Identification of active gaseous-alkane degraders at natural gas seeps.</title>
        <authorList>
            <person name="Farhan Ul Haque M."/>
            <person name="Hernandez M."/>
            <person name="Crombie A.T."/>
            <person name="Murrell J.C."/>
        </authorList>
    </citation>
    <scope>NUCLEOTIDE SEQUENCE</scope>
    <source>
        <strain evidence="1">ANDR5</strain>
    </source>
</reference>
<dbReference type="EMBL" id="JAIVFL010000001">
    <property type="protein sequence ID" value="MCI4674144.1"/>
    <property type="molecule type" value="Genomic_DNA"/>
</dbReference>
<evidence type="ECO:0000313" key="2">
    <source>
        <dbReference type="Proteomes" id="UP001139068"/>
    </source>
</evidence>
<evidence type="ECO:0000313" key="1">
    <source>
        <dbReference type="EMBL" id="MCI4674144.1"/>
    </source>
</evidence>
<protein>
    <submittedName>
        <fullName evidence="1">Uncharacterized protein</fullName>
    </submittedName>
</protein>
<comment type="caution">
    <text evidence="1">The sequence shown here is derived from an EMBL/GenBank/DDBJ whole genome shotgun (WGS) entry which is preliminary data.</text>
</comment>
<accession>A0ABS9YSE7</accession>
<organism evidence="1 2">
    <name type="scientific">Candidatus Mycolicibacterium alkanivorans</name>
    <dbReference type="NCBI Taxonomy" id="2954114"/>
    <lineage>
        <taxon>Bacteria</taxon>
        <taxon>Bacillati</taxon>
        <taxon>Actinomycetota</taxon>
        <taxon>Actinomycetes</taxon>
        <taxon>Mycobacteriales</taxon>
        <taxon>Mycobacteriaceae</taxon>
        <taxon>Mycolicibacterium</taxon>
    </lineage>
</organism>
<gene>
    <name evidence="1" type="ORF">K9U37_04005</name>
</gene>
<name>A0ABS9YSE7_9MYCO</name>
<dbReference type="Proteomes" id="UP001139068">
    <property type="component" value="Unassembled WGS sequence"/>
</dbReference>
<proteinExistence type="predicted"/>
<dbReference type="RefSeq" id="WP_243070612.1">
    <property type="nucleotide sequence ID" value="NZ_JAIVFL010000001.1"/>
</dbReference>